<comment type="caution">
    <text evidence="1">The sequence shown here is derived from an EMBL/GenBank/DDBJ whole genome shotgun (WGS) entry which is preliminary data.</text>
</comment>
<reference evidence="1 2" key="1">
    <citation type="submission" date="2010-04" db="EMBL/GenBank/DDBJ databases">
        <authorList>
            <person name="Muzny D."/>
            <person name="Qin X."/>
            <person name="Deng J."/>
            <person name="Jiang H."/>
            <person name="Liu Y."/>
            <person name="Qu J."/>
            <person name="Song X.-Z."/>
            <person name="Zhang L."/>
            <person name="Thornton R."/>
            <person name="Coyle M."/>
            <person name="Francisco L."/>
            <person name="Jackson L."/>
            <person name="Javaid M."/>
            <person name="Korchina V."/>
            <person name="Kovar C."/>
            <person name="Mata R."/>
            <person name="Mathew T."/>
            <person name="Ngo R."/>
            <person name="Nguyen L."/>
            <person name="Nguyen N."/>
            <person name="Okwuonu G."/>
            <person name="Ongeri F."/>
            <person name="Pham C."/>
            <person name="Simmons D."/>
            <person name="Wilczek-Boney K."/>
            <person name="Hale W."/>
            <person name="Jakkamsetti A."/>
            <person name="Pham P."/>
            <person name="Ruth R."/>
            <person name="San Lucas F."/>
            <person name="Warren J."/>
            <person name="Zhang J."/>
            <person name="Zhao Z."/>
            <person name="Zhou C."/>
            <person name="Zhu D."/>
            <person name="Lee S."/>
            <person name="Bess C."/>
            <person name="Blankenburg K."/>
            <person name="Forbes L."/>
            <person name="Fu Q."/>
            <person name="Gubbala S."/>
            <person name="Hirani K."/>
            <person name="Jayaseelan J.C."/>
            <person name="Lara F."/>
            <person name="Munidasa M."/>
            <person name="Palculict T."/>
            <person name="Patil S."/>
            <person name="Pu L.-L."/>
            <person name="Saada N."/>
            <person name="Tang L."/>
            <person name="Weissenberger G."/>
            <person name="Zhu Y."/>
            <person name="Hemphill L."/>
            <person name="Shang Y."/>
            <person name="Youmans B."/>
            <person name="Ayvaz T."/>
            <person name="Ross M."/>
            <person name="Santibanez J."/>
            <person name="Aqrawi P."/>
            <person name="Gross S."/>
            <person name="Joshi V."/>
            <person name="Fowler G."/>
            <person name="Nazareth L."/>
            <person name="Reid J."/>
            <person name="Worley K."/>
            <person name="Petrosino J."/>
            <person name="Highlander S."/>
            <person name="Gibbs R."/>
        </authorList>
    </citation>
    <scope>NUCLEOTIDE SEQUENCE [LARGE SCALE GENOMIC DNA]</scope>
    <source>
        <strain evidence="1 2">ATCC BAA-614</strain>
    </source>
</reference>
<dbReference type="EMBL" id="ADNV01000097">
    <property type="protein sequence ID" value="EFG78751.1"/>
    <property type="molecule type" value="Genomic_DNA"/>
</dbReference>
<name>D5P5D3_9MYCO</name>
<organism evidence="1 2">
    <name type="scientific">Mycobacterium parascrofulaceum ATCC BAA-614</name>
    <dbReference type="NCBI Taxonomy" id="525368"/>
    <lineage>
        <taxon>Bacteria</taxon>
        <taxon>Bacillati</taxon>
        <taxon>Actinomycetota</taxon>
        <taxon>Actinomycetes</taxon>
        <taxon>Mycobacteriales</taxon>
        <taxon>Mycobacteriaceae</taxon>
        <taxon>Mycobacterium</taxon>
        <taxon>Mycobacterium simiae complex</taxon>
    </lineage>
</organism>
<sequence length="46" mass="4882">MIERFGRPELGVARLGGLAGAASATLVELMDTAEVVAHGQPWAFWV</sequence>
<accession>D5P5D3</accession>
<proteinExistence type="predicted"/>
<evidence type="ECO:0000313" key="1">
    <source>
        <dbReference type="EMBL" id="EFG78751.1"/>
    </source>
</evidence>
<keyword evidence="2" id="KW-1185">Reference proteome</keyword>
<evidence type="ECO:0000313" key="2">
    <source>
        <dbReference type="Proteomes" id="UP000003653"/>
    </source>
</evidence>
<protein>
    <submittedName>
        <fullName evidence="1">Uncharacterized protein</fullName>
    </submittedName>
</protein>
<gene>
    <name evidence="1" type="ORF">HMPREF0591_1377</name>
</gene>
<dbReference type="Proteomes" id="UP000003653">
    <property type="component" value="Unassembled WGS sequence"/>
</dbReference>
<dbReference type="AlphaFoldDB" id="D5P5D3"/>
<dbReference type="HOGENOM" id="CLU_3186076_0_0_11"/>